<dbReference type="CDD" id="cd01646">
    <property type="entry name" value="RT_Bac_retron_I"/>
    <property type="match status" value="1"/>
</dbReference>
<name>A0A5C9A4V7_9GAMM</name>
<evidence type="ECO:0000313" key="3">
    <source>
        <dbReference type="Proteomes" id="UP000321933"/>
    </source>
</evidence>
<dbReference type="SUPFAM" id="SSF56317">
    <property type="entry name" value="Carbon-nitrogen hydrolase"/>
    <property type="match status" value="1"/>
</dbReference>
<dbReference type="InterPro" id="IPR000477">
    <property type="entry name" value="RT_dom"/>
</dbReference>
<feature type="domain" description="Reverse transcriptase" evidence="1">
    <location>
        <begin position="168"/>
        <end position="308"/>
    </location>
</feature>
<keyword evidence="2" id="KW-0548">Nucleotidyltransferase</keyword>
<evidence type="ECO:0000313" key="2">
    <source>
        <dbReference type="EMBL" id="TXS94760.1"/>
    </source>
</evidence>
<dbReference type="GO" id="GO:0003964">
    <property type="term" value="F:RNA-directed DNA polymerase activity"/>
    <property type="evidence" value="ECO:0007669"/>
    <property type="project" value="UniProtKB-KW"/>
</dbReference>
<dbReference type="EMBL" id="VRYZ01000001">
    <property type="protein sequence ID" value="TXS94760.1"/>
    <property type="molecule type" value="Genomic_DNA"/>
</dbReference>
<accession>A0A5C9A4V7</accession>
<dbReference type="Pfam" id="PF00078">
    <property type="entry name" value="RVT_1"/>
    <property type="match status" value="1"/>
</dbReference>
<keyword evidence="2" id="KW-0808">Transferase</keyword>
<keyword evidence="2" id="KW-0695">RNA-directed DNA polymerase</keyword>
<comment type="caution">
    <text evidence="2">The sequence shown here is derived from an EMBL/GenBank/DDBJ whole genome shotgun (WGS) entry which is preliminary data.</text>
</comment>
<dbReference type="Gene3D" id="3.60.110.10">
    <property type="entry name" value="Carbon-nitrogen hydrolase"/>
    <property type="match status" value="1"/>
</dbReference>
<organism evidence="2 3">
    <name type="scientific">Parahaliea aestuarii</name>
    <dbReference type="NCBI Taxonomy" id="1852021"/>
    <lineage>
        <taxon>Bacteria</taxon>
        <taxon>Pseudomonadati</taxon>
        <taxon>Pseudomonadota</taxon>
        <taxon>Gammaproteobacteria</taxon>
        <taxon>Cellvibrionales</taxon>
        <taxon>Halieaceae</taxon>
        <taxon>Parahaliea</taxon>
    </lineage>
</organism>
<dbReference type="RefSeq" id="WP_148062601.1">
    <property type="nucleotide sequence ID" value="NZ_VRYZ01000001.1"/>
</dbReference>
<gene>
    <name evidence="2" type="ORF">FVW59_02280</name>
</gene>
<evidence type="ECO:0000259" key="1">
    <source>
        <dbReference type="Pfam" id="PF00078"/>
    </source>
</evidence>
<dbReference type="InterPro" id="IPR036526">
    <property type="entry name" value="C-N_Hydrolase_sf"/>
</dbReference>
<protein>
    <submittedName>
        <fullName evidence="2">RNA-directed DNA polymerase</fullName>
    </submittedName>
</protein>
<dbReference type="Proteomes" id="UP000321933">
    <property type="component" value="Unassembled WGS sequence"/>
</dbReference>
<keyword evidence="3" id="KW-1185">Reference proteome</keyword>
<reference evidence="2 3" key="1">
    <citation type="submission" date="2019-08" db="EMBL/GenBank/DDBJ databases">
        <title>Parahaliea maris sp. nov., isolated from the surface seawater.</title>
        <authorList>
            <person name="Liu Y."/>
        </authorList>
    </citation>
    <scope>NUCLEOTIDE SEQUENCE [LARGE SCALE GENOMIC DNA]</scope>
    <source>
        <strain evidence="2 3">S2-26</strain>
    </source>
</reference>
<sequence length="1007" mass="114225">MDTVAGRFNLKDLGMAYRKAKVDLFYTTHPSLSELVVYEENLEENLSSLLDRINGESEDWIDDEQFLGGWIPAPAKLDWQAEASRAGDAVFSSPHQQWGNYLKQKSVSPGAVATFRVMARNSVDFHVLSALWIIHVGEKFDVQLSDVAYGNRVRRQTDKTYNKLSLGSFQPYLKPYRDWRDNGLKAMRSALESKKRIVAVSADIASFYHCLNPTFMLGEQFIKLAGVKLTPLETRLHRLFIESLTKWTEHTPLDTGLPVGLPASAIVANIALIALDQIMEKEVVPLYYGRYVDDILLVIENHKGFATTAEVWKWLIDRSNNQLKSEEPDLGGAVRFAPHYLNGSSITFSGEKTRLFIVEGRTGLSMLQSIERQIGERASEWRSLPNLPDSAEKVTTEIVEALTQDGERANSLQNTDSVTTRKAAFAIKLRDFEAYERDLPANVWAEQRHALFDAFLDQVMVPHRFFDMAGYYPRIIRLATACADFEHLDKLIRALNKLVEDVSQYCGIGLKATSPPMNMKREVLDKWADYLESMLQECIFSAFPAQLSRQQLRVWNQHFAKKNVNSGDRRLLSSIARLSISKIRMENERYFVHDLAYKPFRYLGLPAELIKHIKTVAKKAVTYVSKPLTLVDESIHEGLEVLAQWSGWAGNSGIPYGLVFATRPFTLIELYLIADAPFSKANQQVLSSAILAQRGFSVTDKLAVVNNKGVLEIEDGGDKEKVRIALANFLTEEGSWIASITRRPDPDTGRYQRLMTLVENVIEEHKSIDYLLMPEVSLPPVWFMRLAHKLSSRRISLIAGIEYIHARRKTVRNQVWSALTHNGFGFPSHLVYMQDKQTPAFHEETELKRIGGVTMRPAVPWPGGNPPIIQHGGFFFSILVCSELTNISYRSAIRGKVDALFVPEWNPDTDSFNALVESAALDVHAYILQCNHRQYGDSRIRAPYKKSWMRDLVRIKGGILDYFVVGEIDIKQLRRFQSPHRSPSGPFKPVPDGFISCMSYERKTLPL</sequence>
<dbReference type="AlphaFoldDB" id="A0A5C9A4V7"/>
<proteinExistence type="predicted"/>
<dbReference type="OrthoDB" id="9793236at2"/>